<reference evidence="1" key="1">
    <citation type="submission" date="2019-08" db="EMBL/GenBank/DDBJ databases">
        <authorList>
            <person name="Kucharzyk K."/>
            <person name="Murdoch R.W."/>
            <person name="Higgins S."/>
            <person name="Loffler F."/>
        </authorList>
    </citation>
    <scope>NUCLEOTIDE SEQUENCE</scope>
</reference>
<gene>
    <name evidence="1" type="ORF">SDC9_113814</name>
</gene>
<dbReference type="EMBL" id="VSSQ01021366">
    <property type="protein sequence ID" value="MPM66901.1"/>
    <property type="molecule type" value="Genomic_DNA"/>
</dbReference>
<dbReference type="AlphaFoldDB" id="A0A645BQN1"/>
<name>A0A645BQN1_9ZZZZ</name>
<comment type="caution">
    <text evidence="1">The sequence shown here is derived from an EMBL/GenBank/DDBJ whole genome shotgun (WGS) entry which is preliminary data.</text>
</comment>
<sequence length="83" mass="9774">MFTGSRIAFEGRTRTVIIFDFPIIIQINLYLIDFRPFDVCIEGTPTLFRHKFPDCPTLKQLHPFLERRITVSNILNILRIVSH</sequence>
<proteinExistence type="predicted"/>
<accession>A0A645BQN1</accession>
<protein>
    <submittedName>
        <fullName evidence="1">Uncharacterized protein</fullName>
    </submittedName>
</protein>
<organism evidence="1">
    <name type="scientific">bioreactor metagenome</name>
    <dbReference type="NCBI Taxonomy" id="1076179"/>
    <lineage>
        <taxon>unclassified sequences</taxon>
        <taxon>metagenomes</taxon>
        <taxon>ecological metagenomes</taxon>
    </lineage>
</organism>
<evidence type="ECO:0000313" key="1">
    <source>
        <dbReference type="EMBL" id="MPM66901.1"/>
    </source>
</evidence>